<reference evidence="2 3" key="1">
    <citation type="submission" date="2016-10" db="EMBL/GenBank/DDBJ databases">
        <authorList>
            <person name="de Groot N.N."/>
        </authorList>
    </citation>
    <scope>NUCLEOTIDE SEQUENCE [LARGE SCALE GENOMIC DNA]</scope>
    <source>
        <strain evidence="2 3">DSM 14045</strain>
    </source>
</reference>
<gene>
    <name evidence="2" type="ORF">SAMN02910414_00908</name>
</gene>
<dbReference type="InterPro" id="IPR019734">
    <property type="entry name" value="TPR_rpt"/>
</dbReference>
<proteinExistence type="predicted"/>
<protein>
    <submittedName>
        <fullName evidence="2">Tetratricopeptide repeat-containing protein</fullName>
    </submittedName>
</protein>
<organism evidence="2 3">
    <name type="scientific">Lachnobacterium bovis DSM 14045</name>
    <dbReference type="NCBI Taxonomy" id="1122142"/>
    <lineage>
        <taxon>Bacteria</taxon>
        <taxon>Bacillati</taxon>
        <taxon>Bacillota</taxon>
        <taxon>Clostridia</taxon>
        <taxon>Lachnospirales</taxon>
        <taxon>Lachnospiraceae</taxon>
        <taxon>Lachnobacterium</taxon>
    </lineage>
</organism>
<dbReference type="OrthoDB" id="1895216at2"/>
<dbReference type="Pfam" id="PF13181">
    <property type="entry name" value="TPR_8"/>
    <property type="match status" value="1"/>
</dbReference>
<dbReference type="SUPFAM" id="SSF48452">
    <property type="entry name" value="TPR-like"/>
    <property type="match status" value="1"/>
</dbReference>
<evidence type="ECO:0000313" key="3">
    <source>
        <dbReference type="Proteomes" id="UP000183918"/>
    </source>
</evidence>
<dbReference type="Gene3D" id="1.25.40.10">
    <property type="entry name" value="Tetratricopeptide repeat domain"/>
    <property type="match status" value="1"/>
</dbReference>
<name>A0A1H3HPH2_9FIRM</name>
<dbReference type="EMBL" id="FNPG01000009">
    <property type="protein sequence ID" value="SDY16684.1"/>
    <property type="molecule type" value="Genomic_DNA"/>
</dbReference>
<evidence type="ECO:0000313" key="2">
    <source>
        <dbReference type="EMBL" id="SDY16684.1"/>
    </source>
</evidence>
<accession>A0A1H3HPH2</accession>
<dbReference type="STRING" id="1122142.SAMN02910414_00908"/>
<keyword evidence="3" id="KW-1185">Reference proteome</keyword>
<feature type="repeat" description="TPR" evidence="1">
    <location>
        <begin position="154"/>
        <end position="187"/>
    </location>
</feature>
<dbReference type="PROSITE" id="PS50005">
    <property type="entry name" value="TPR"/>
    <property type="match status" value="1"/>
</dbReference>
<dbReference type="Proteomes" id="UP000183918">
    <property type="component" value="Unassembled WGS sequence"/>
</dbReference>
<dbReference type="RefSeq" id="WP_159429325.1">
    <property type="nucleotide sequence ID" value="NZ_FNPG01000009.1"/>
</dbReference>
<evidence type="ECO:0000256" key="1">
    <source>
        <dbReference type="PROSITE-ProRule" id="PRU00339"/>
    </source>
</evidence>
<keyword evidence="1" id="KW-0802">TPR repeat</keyword>
<sequence length="268" mass="30961">MGELILCTSSLAKTPFYWENISENVYSLEELSYLIKKNVFLVEKSLTSDQLCTWIEKELFDKKLAESLRNDLKINNKVSSFIEKLLTETGYLSQSEIKNTVKLLADLETKSEIEVGKLKADQLLKAGKVLRSIKEYYKLLSAVSKNIMSDEVLGSIWHNIGSAYARLFQFNEAINCFLKAYSLSANLNSLKMGLYAAFCEKNEKKFYEIAEEYDVDTVVLSEIKKEMEDYYLNNSENVFFKDSSKEKKEENIKNFIVDLKKDYKKLCS</sequence>
<dbReference type="InterPro" id="IPR011990">
    <property type="entry name" value="TPR-like_helical_dom_sf"/>
</dbReference>
<dbReference type="AlphaFoldDB" id="A0A1H3HPH2"/>